<dbReference type="PANTHER" id="PTHR11390:SF20">
    <property type="entry name" value="DNA TOPOISOMERASE 3-BETA-1"/>
    <property type="match status" value="1"/>
</dbReference>
<evidence type="ECO:0000259" key="10">
    <source>
        <dbReference type="PROSITE" id="PS52039"/>
    </source>
</evidence>
<dbReference type="SMART" id="SM00437">
    <property type="entry name" value="TOP1Ac"/>
    <property type="match status" value="1"/>
</dbReference>
<name>A0A250XBJ6_9CHLO</name>
<feature type="region of interest" description="Disordered" evidence="8">
    <location>
        <begin position="942"/>
        <end position="976"/>
    </location>
</feature>
<dbReference type="SUPFAM" id="SSF56712">
    <property type="entry name" value="Prokaryotic type I DNA topoisomerase"/>
    <property type="match status" value="1"/>
</dbReference>
<comment type="function">
    <text evidence="7">Introduces a single-strand break via transesterification at a target site in duplex DNA. Releases the supercoiling and torsional tension of DNA introduced during the DNA replication and transcription by transiently cleaving and rejoining one strand of the DNA duplex. The scissile phosphodiester is attacked by the catalytic tyrosine of the enzyme, resulting in the formation of a DNA-(5'-phosphotyrosyl)-enzyme intermediate and the expulsion of a 3'-OH DNA strand.</text>
</comment>
<feature type="compositionally biased region" description="Basic residues" evidence="8">
    <location>
        <begin position="948"/>
        <end position="962"/>
    </location>
</feature>
<dbReference type="EMBL" id="BEGY01000052">
    <property type="protein sequence ID" value="GAX80463.1"/>
    <property type="molecule type" value="Genomic_DNA"/>
</dbReference>
<dbReference type="SMART" id="SM00493">
    <property type="entry name" value="TOPRIM"/>
    <property type="match status" value="1"/>
</dbReference>
<dbReference type="CDD" id="cd00186">
    <property type="entry name" value="TOP1Ac"/>
    <property type="match status" value="1"/>
</dbReference>
<evidence type="ECO:0000256" key="7">
    <source>
        <dbReference type="RuleBase" id="RU362092"/>
    </source>
</evidence>
<dbReference type="Gene3D" id="3.40.50.140">
    <property type="match status" value="1"/>
</dbReference>
<dbReference type="PRINTS" id="PR00417">
    <property type="entry name" value="PRTPISMRASEI"/>
</dbReference>
<comment type="function">
    <text evidence="6">Releases the supercoiling and torsional tension of DNA introduced during the DNA replication and transcription by transiently cleaving and rejoining one strand of the DNA duplex. Introduces a single-strand break via transesterification at a target site in duplex DNA. The scissile phosphodiester is attacked by the catalytic tyrosine of the enzyme, resulting in the formation of a DNA-(5'-phosphotyrosyl)-enzyme intermediate and the expulsion of a 3'-OH DNA strand. The free DNA strand than undergoes passage around the unbroken strand thus removing DNA supercoils. Finally, in the religation step, the DNA 3'-OH attacks the covalent intermediate to expel the active-site tyrosine and restore the DNA phosphodiester backbone.</text>
</comment>
<evidence type="ECO:0000256" key="4">
    <source>
        <dbReference type="ARBA" id="ARBA00023125"/>
    </source>
</evidence>
<feature type="compositionally biased region" description="Basic and acidic residues" evidence="8">
    <location>
        <begin position="963"/>
        <end position="976"/>
    </location>
</feature>
<gene>
    <name evidence="11" type="ORF">CEUSTIGMA_g7902.t1</name>
</gene>
<dbReference type="OrthoDB" id="430051at2759"/>
<dbReference type="InterPro" id="IPR034144">
    <property type="entry name" value="TOPRIM_TopoIII"/>
</dbReference>
<dbReference type="PANTHER" id="PTHR11390">
    <property type="entry name" value="PROKARYOTIC DNA TOPOISOMERASE"/>
    <property type="match status" value="1"/>
</dbReference>
<dbReference type="InterPro" id="IPR003602">
    <property type="entry name" value="Topo_IA_DNA-bd_dom"/>
</dbReference>
<dbReference type="PROSITE" id="PS50880">
    <property type="entry name" value="TOPRIM"/>
    <property type="match status" value="1"/>
</dbReference>
<evidence type="ECO:0000256" key="5">
    <source>
        <dbReference type="ARBA" id="ARBA00023235"/>
    </source>
</evidence>
<dbReference type="GO" id="GO:0003917">
    <property type="term" value="F:DNA topoisomerase type I (single strand cut, ATP-independent) activity"/>
    <property type="evidence" value="ECO:0007669"/>
    <property type="project" value="UniProtKB-EC"/>
</dbReference>
<accession>A0A250XBJ6</accession>
<feature type="compositionally biased region" description="Low complexity" evidence="8">
    <location>
        <begin position="724"/>
        <end position="738"/>
    </location>
</feature>
<dbReference type="PROSITE" id="PS00396">
    <property type="entry name" value="TOPO_IA_1"/>
    <property type="match status" value="1"/>
</dbReference>
<comment type="similarity">
    <text evidence="2 7">Belongs to the type IA topoisomerase family.</text>
</comment>
<evidence type="ECO:0000256" key="6">
    <source>
        <dbReference type="ARBA" id="ARBA00060299"/>
    </source>
</evidence>
<sequence length="976" mass="106209">MGICVFMVAEKPSLAGSISEILSGNRHQSCRGALDVHEWEGSFRGQPALFRMTSVIGHVYSLDFPGQYNSWDKTDPIDLFDAKTVRLESNPKAHICDHLQREARGCDYLVLWLDCDREGENICFEVMENTVDRLRSPHHGKQSHQQVFRARFSAITAPEIKAAMVGVSFTRFQTRYFQGKYGNLDAAVVSYGPCQTPTLNFCVERHQLITGFQPEPFWVVKPQVNKGGTRLDLEWDRGRVFDMDVGTMYCQLVKESKQLKVVEVVEKEERKSKPPGLNTVELLKVASSSLNIGPAVTMQLAERLYTQGFISYPRTESSAYPPNFDLTGTLAAQRSHPVWGAYAAALLSQGLSPPKGGVDVGDHPPITPVYAASEAEIGGGDAWRLYDYISRHFLGSISPDATSRKTRAVMTCAGETFYAYGCMASKPGFTAIMPWKATANDPLPNLQRGEVLSVTDVVLHAGKTSPPDYLTEAELIGLMEKYGIGTDASISTHINNICERNYVTIQSGRRVVPTELGITLIKGYQLIDPELCKPQVRAHVEAQIGLIAAGKADKAAVVSHTLEQFRNKFLFFVAKISRMDALFEASFSPLSSSGKPLSKCGKCRRYMKFISSRPSRLYCATCEDIYNLPQGGSIKLYKGLVCPLDDFEIVLYSLTGQDGKTYPLCPYCYNYPPFEEAGDDSPSSKASLTSVSSSKDYESDDSPSSKASLTSVSSSSKDYESDDSPSSKASLTSVSSSSKDYESDDSPSSKASLASSVSSSKDYESDDSPSSKASLTSSVSSSSKDYESDGSATAVGKVASTSKTQAPSAATIRSGMTCSSCPHPSCSHSLANQGVMACPECGVEGETIARSGTLVLDPVSGPKWRLDCNRCSFLVYLPPNLHSAKVTKDTCEECGSRLLLLDWKKGLSPLPGDEITLTACLTCDEALSSRVEVKHGKAFVKRSFGGRGRGRGRRGRGKGRGRGGKDVDPRMTFHGF</sequence>
<dbReference type="AlphaFoldDB" id="A0A250XBJ6"/>
<dbReference type="FunFam" id="1.10.290.10:FF:000001">
    <property type="entry name" value="DNA topoisomerase"/>
    <property type="match status" value="1"/>
</dbReference>
<dbReference type="InterPro" id="IPR003601">
    <property type="entry name" value="Topo_IA_2"/>
</dbReference>
<dbReference type="Pfam" id="PF01131">
    <property type="entry name" value="Topoisom_bac"/>
    <property type="match status" value="1"/>
</dbReference>
<dbReference type="PROSITE" id="PS52039">
    <property type="entry name" value="TOPO_IA_2"/>
    <property type="match status" value="1"/>
</dbReference>
<dbReference type="InterPro" id="IPR013824">
    <property type="entry name" value="Topo_IA_cen_sub1"/>
</dbReference>
<dbReference type="Proteomes" id="UP000232323">
    <property type="component" value="Unassembled WGS sequence"/>
</dbReference>
<dbReference type="InterPro" id="IPR013497">
    <property type="entry name" value="Topo_IA_cen"/>
</dbReference>
<evidence type="ECO:0000256" key="3">
    <source>
        <dbReference type="ARBA" id="ARBA00023029"/>
    </source>
</evidence>
<evidence type="ECO:0000313" key="11">
    <source>
        <dbReference type="EMBL" id="GAX80463.1"/>
    </source>
</evidence>
<dbReference type="InterPro" id="IPR013826">
    <property type="entry name" value="Topo_IA_cen_sub3"/>
</dbReference>
<proteinExistence type="inferred from homology"/>
<dbReference type="InterPro" id="IPR023406">
    <property type="entry name" value="Topo_IA_AS"/>
</dbReference>
<keyword evidence="5 7" id="KW-0413">Isomerase</keyword>
<comment type="catalytic activity">
    <reaction evidence="1 7">
        <text>ATP-independent breakage of single-stranded DNA, followed by passage and rejoining.</text>
        <dbReference type="EC" id="5.6.2.1"/>
    </reaction>
</comment>
<feature type="compositionally biased region" description="Low complexity" evidence="8">
    <location>
        <begin position="746"/>
        <end position="760"/>
    </location>
</feature>
<feature type="compositionally biased region" description="Low complexity" evidence="8">
    <location>
        <begin position="768"/>
        <end position="783"/>
    </location>
</feature>
<dbReference type="InterPro" id="IPR000380">
    <property type="entry name" value="Topo_IA"/>
</dbReference>
<feature type="domain" description="Toprim" evidence="9">
    <location>
        <begin position="4"/>
        <end position="141"/>
    </location>
</feature>
<dbReference type="InterPro" id="IPR013825">
    <property type="entry name" value="Topo_IA_cen_sub2"/>
</dbReference>
<evidence type="ECO:0000256" key="2">
    <source>
        <dbReference type="ARBA" id="ARBA00009446"/>
    </source>
</evidence>
<dbReference type="InterPro" id="IPR006171">
    <property type="entry name" value="TOPRIM_dom"/>
</dbReference>
<dbReference type="Gene3D" id="1.10.290.10">
    <property type="entry name" value="Topoisomerase I, domain 4"/>
    <property type="match status" value="1"/>
</dbReference>
<dbReference type="Gene3D" id="1.10.460.10">
    <property type="entry name" value="Topoisomerase I, domain 2"/>
    <property type="match status" value="1"/>
</dbReference>
<dbReference type="FunFam" id="3.40.50.140:FF:000002">
    <property type="entry name" value="DNA topoisomerase"/>
    <property type="match status" value="1"/>
</dbReference>
<dbReference type="GO" id="GO:0005634">
    <property type="term" value="C:nucleus"/>
    <property type="evidence" value="ECO:0007669"/>
    <property type="project" value="TreeGrafter"/>
</dbReference>
<dbReference type="Pfam" id="PF23546">
    <property type="entry name" value="Zn_ribbon_TOP3B"/>
    <property type="match status" value="1"/>
</dbReference>
<dbReference type="Pfam" id="PF01751">
    <property type="entry name" value="Toprim"/>
    <property type="match status" value="1"/>
</dbReference>
<evidence type="ECO:0000259" key="9">
    <source>
        <dbReference type="PROSITE" id="PS50880"/>
    </source>
</evidence>
<dbReference type="GO" id="GO:0006265">
    <property type="term" value="P:DNA topological change"/>
    <property type="evidence" value="ECO:0007669"/>
    <property type="project" value="InterPro"/>
</dbReference>
<dbReference type="Gene3D" id="2.70.20.10">
    <property type="entry name" value="Topoisomerase I, domain 3"/>
    <property type="match status" value="1"/>
</dbReference>
<dbReference type="InterPro" id="IPR023405">
    <property type="entry name" value="Topo_IA_core_domain"/>
</dbReference>
<dbReference type="GO" id="GO:0003677">
    <property type="term" value="F:DNA binding"/>
    <property type="evidence" value="ECO:0007669"/>
    <property type="project" value="UniProtKB-KW"/>
</dbReference>
<reference evidence="11 12" key="1">
    <citation type="submission" date="2017-08" db="EMBL/GenBank/DDBJ databases">
        <title>Acidophilic green algal genome provides insights into adaptation to an acidic environment.</title>
        <authorList>
            <person name="Hirooka S."/>
            <person name="Hirose Y."/>
            <person name="Kanesaki Y."/>
            <person name="Higuchi S."/>
            <person name="Fujiwara T."/>
            <person name="Onuma R."/>
            <person name="Era A."/>
            <person name="Ohbayashi R."/>
            <person name="Uzuka A."/>
            <person name="Nozaki H."/>
            <person name="Yoshikawa H."/>
            <person name="Miyagishima S.Y."/>
        </authorList>
    </citation>
    <scope>NUCLEOTIDE SEQUENCE [LARGE SCALE GENOMIC DNA]</scope>
    <source>
        <strain evidence="11 12">NIES-2499</strain>
    </source>
</reference>
<evidence type="ECO:0000256" key="8">
    <source>
        <dbReference type="SAM" id="MobiDB-lite"/>
    </source>
</evidence>
<dbReference type="InterPro" id="IPR056452">
    <property type="entry name" value="Zn_ribbon_TOP3B"/>
</dbReference>
<dbReference type="STRING" id="1157962.A0A250XBJ6"/>
<keyword evidence="3 7" id="KW-0799">Topoisomerase</keyword>
<dbReference type="CDD" id="cd03362">
    <property type="entry name" value="TOPRIM_TopoIA_TopoIII"/>
    <property type="match status" value="1"/>
</dbReference>
<feature type="compositionally biased region" description="Low complexity" evidence="8">
    <location>
        <begin position="681"/>
        <end position="694"/>
    </location>
</feature>
<dbReference type="GO" id="GO:0006281">
    <property type="term" value="P:DNA repair"/>
    <property type="evidence" value="ECO:0007669"/>
    <property type="project" value="TreeGrafter"/>
</dbReference>
<organism evidence="11 12">
    <name type="scientific">Chlamydomonas eustigma</name>
    <dbReference type="NCBI Taxonomy" id="1157962"/>
    <lineage>
        <taxon>Eukaryota</taxon>
        <taxon>Viridiplantae</taxon>
        <taxon>Chlorophyta</taxon>
        <taxon>core chlorophytes</taxon>
        <taxon>Chlorophyceae</taxon>
        <taxon>CS clade</taxon>
        <taxon>Chlamydomonadales</taxon>
        <taxon>Chlamydomonadaceae</taxon>
        <taxon>Chlamydomonas</taxon>
    </lineage>
</organism>
<feature type="region of interest" description="Disordered" evidence="8">
    <location>
        <begin position="677"/>
        <end position="806"/>
    </location>
</feature>
<evidence type="ECO:0000256" key="1">
    <source>
        <dbReference type="ARBA" id="ARBA00000213"/>
    </source>
</evidence>
<dbReference type="EC" id="5.6.2.1" evidence="7"/>
<keyword evidence="12" id="KW-1185">Reference proteome</keyword>
<feature type="domain" description="Topo IA-type catalytic" evidence="10">
    <location>
        <begin position="148"/>
        <end position="570"/>
    </location>
</feature>
<dbReference type="SMART" id="SM00436">
    <property type="entry name" value="TOP1Bc"/>
    <property type="match status" value="1"/>
</dbReference>
<comment type="caution">
    <text evidence="11">The sequence shown here is derived from an EMBL/GenBank/DDBJ whole genome shotgun (WGS) entry which is preliminary data.</text>
</comment>
<feature type="compositionally biased region" description="Low complexity" evidence="8">
    <location>
        <begin position="702"/>
        <end position="716"/>
    </location>
</feature>
<dbReference type="GO" id="GO:0006310">
    <property type="term" value="P:DNA recombination"/>
    <property type="evidence" value="ECO:0007669"/>
    <property type="project" value="TreeGrafter"/>
</dbReference>
<evidence type="ECO:0000313" key="12">
    <source>
        <dbReference type="Proteomes" id="UP000232323"/>
    </source>
</evidence>
<protein>
    <recommendedName>
        <fullName evidence="7">DNA topoisomerase</fullName>
        <ecNumber evidence="7">5.6.2.1</ecNumber>
    </recommendedName>
</protein>
<keyword evidence="4 7" id="KW-0238">DNA-binding</keyword>